<evidence type="ECO:0000256" key="5">
    <source>
        <dbReference type="ARBA" id="ARBA00022842"/>
    </source>
</evidence>
<reference evidence="9 10" key="1">
    <citation type="submission" date="2020-08" db="EMBL/GenBank/DDBJ databases">
        <title>Genome sequence of Thermomonas brevis KACC 16975T.</title>
        <authorList>
            <person name="Hyun D.-W."/>
            <person name="Bae J.-W."/>
        </authorList>
    </citation>
    <scope>NUCLEOTIDE SEQUENCE [LARGE SCALE GENOMIC DNA]</scope>
    <source>
        <strain evidence="9 10">KACC 16975</strain>
    </source>
</reference>
<sequence>MPATVTDPAWTGVVLAGGRSSRMGRDKAGLPWHGKPLLHHMAYLLREAGASHVAVSGDYPELDGIPDTERDLGPLGGIAGVAAALPDGPLLIVPVDMPMIAAPLLATLATSDARCACYRDHMLPLRLQLDARLRDWLPEALRLPPNRRSLRALHAAQDGVFLPLPEHAAAQLDNLNTPEQWQEAAR</sequence>
<dbReference type="EMBL" id="CP060711">
    <property type="protein sequence ID" value="QNN46262.1"/>
    <property type="molecule type" value="Genomic_DNA"/>
</dbReference>
<evidence type="ECO:0000256" key="6">
    <source>
        <dbReference type="ARBA" id="ARBA00023134"/>
    </source>
</evidence>
<dbReference type="GO" id="GO:0016779">
    <property type="term" value="F:nucleotidyltransferase activity"/>
    <property type="evidence" value="ECO:0007669"/>
    <property type="project" value="UniProtKB-KW"/>
</dbReference>
<feature type="domain" description="MobA-like NTP transferase" evidence="8">
    <location>
        <begin position="12"/>
        <end position="151"/>
    </location>
</feature>
<evidence type="ECO:0000256" key="3">
    <source>
        <dbReference type="ARBA" id="ARBA00022723"/>
    </source>
</evidence>
<dbReference type="GO" id="GO:0046872">
    <property type="term" value="F:metal ion binding"/>
    <property type="evidence" value="ECO:0007669"/>
    <property type="project" value="UniProtKB-KW"/>
</dbReference>
<dbReference type="InterPro" id="IPR013482">
    <property type="entry name" value="Molybde_CF_guanTrfase"/>
</dbReference>
<protein>
    <submittedName>
        <fullName evidence="9">Molybdenum cofactor guanylyltransferase</fullName>
    </submittedName>
</protein>
<evidence type="ECO:0000259" key="8">
    <source>
        <dbReference type="Pfam" id="PF12804"/>
    </source>
</evidence>
<dbReference type="KEGG" id="tbv:H9L17_13985"/>
<dbReference type="CDD" id="cd02503">
    <property type="entry name" value="MobA"/>
    <property type="match status" value="1"/>
</dbReference>
<proteinExistence type="predicted"/>
<keyword evidence="5" id="KW-0460">Magnesium</keyword>
<evidence type="ECO:0000313" key="9">
    <source>
        <dbReference type="EMBL" id="QNN46262.1"/>
    </source>
</evidence>
<dbReference type="PANTHER" id="PTHR19136">
    <property type="entry name" value="MOLYBDENUM COFACTOR GUANYLYLTRANSFERASE"/>
    <property type="match status" value="1"/>
</dbReference>
<evidence type="ECO:0000313" key="10">
    <source>
        <dbReference type="Proteomes" id="UP000515977"/>
    </source>
</evidence>
<dbReference type="Proteomes" id="UP000515977">
    <property type="component" value="Chromosome"/>
</dbReference>
<dbReference type="Pfam" id="PF12804">
    <property type="entry name" value="NTP_transf_3"/>
    <property type="match status" value="1"/>
</dbReference>
<dbReference type="InterPro" id="IPR029044">
    <property type="entry name" value="Nucleotide-diphossugar_trans"/>
</dbReference>
<evidence type="ECO:0000256" key="4">
    <source>
        <dbReference type="ARBA" id="ARBA00022741"/>
    </source>
</evidence>
<keyword evidence="4" id="KW-0547">Nucleotide-binding</keyword>
<dbReference type="RefSeq" id="WP_187570024.1">
    <property type="nucleotide sequence ID" value="NZ_CP060711.1"/>
</dbReference>
<dbReference type="AlphaFoldDB" id="A0A7G9QSD7"/>
<dbReference type="Gene3D" id="3.90.550.10">
    <property type="entry name" value="Spore Coat Polysaccharide Biosynthesis Protein SpsA, Chain A"/>
    <property type="match status" value="1"/>
</dbReference>
<evidence type="ECO:0000256" key="1">
    <source>
        <dbReference type="ARBA" id="ARBA00022490"/>
    </source>
</evidence>
<keyword evidence="7" id="KW-0501">Molybdenum cofactor biosynthesis</keyword>
<evidence type="ECO:0000256" key="7">
    <source>
        <dbReference type="ARBA" id="ARBA00023150"/>
    </source>
</evidence>
<name>A0A7G9QSD7_9GAMM</name>
<dbReference type="SUPFAM" id="SSF53448">
    <property type="entry name" value="Nucleotide-diphospho-sugar transferases"/>
    <property type="match status" value="1"/>
</dbReference>
<dbReference type="PANTHER" id="PTHR19136:SF81">
    <property type="entry name" value="MOLYBDENUM COFACTOR GUANYLYLTRANSFERASE"/>
    <property type="match status" value="1"/>
</dbReference>
<evidence type="ECO:0000256" key="2">
    <source>
        <dbReference type="ARBA" id="ARBA00022679"/>
    </source>
</evidence>
<keyword evidence="10" id="KW-1185">Reference proteome</keyword>
<keyword evidence="2 9" id="KW-0808">Transferase</keyword>
<organism evidence="9 10">
    <name type="scientific">Thermomonas brevis</name>
    <dbReference type="NCBI Taxonomy" id="215691"/>
    <lineage>
        <taxon>Bacteria</taxon>
        <taxon>Pseudomonadati</taxon>
        <taxon>Pseudomonadota</taxon>
        <taxon>Gammaproteobacteria</taxon>
        <taxon>Lysobacterales</taxon>
        <taxon>Lysobacteraceae</taxon>
        <taxon>Thermomonas</taxon>
    </lineage>
</organism>
<dbReference type="GO" id="GO:1902758">
    <property type="term" value="P:bis(molybdopterin guanine dinucleotide)molybdenum biosynthetic process"/>
    <property type="evidence" value="ECO:0007669"/>
    <property type="project" value="TreeGrafter"/>
</dbReference>
<dbReference type="InterPro" id="IPR025877">
    <property type="entry name" value="MobA-like_NTP_Trfase"/>
</dbReference>
<keyword evidence="9" id="KW-0548">Nucleotidyltransferase</keyword>
<keyword evidence="1" id="KW-0963">Cytoplasm</keyword>
<keyword evidence="6" id="KW-0342">GTP-binding</keyword>
<dbReference type="GO" id="GO:0005525">
    <property type="term" value="F:GTP binding"/>
    <property type="evidence" value="ECO:0007669"/>
    <property type="project" value="UniProtKB-KW"/>
</dbReference>
<gene>
    <name evidence="9" type="ORF">H9L17_13985</name>
</gene>
<keyword evidence="3" id="KW-0479">Metal-binding</keyword>
<accession>A0A7G9QSD7</accession>